<keyword evidence="5 10" id="KW-0552">Olfaction</keyword>
<dbReference type="GO" id="GO:0007165">
    <property type="term" value="P:signal transduction"/>
    <property type="evidence" value="ECO:0007669"/>
    <property type="project" value="UniProtKB-KW"/>
</dbReference>
<gene>
    <name evidence="12" type="primary">Or98b</name>
</gene>
<dbReference type="PANTHER" id="PTHR21137">
    <property type="entry name" value="ODORANT RECEPTOR"/>
    <property type="match status" value="1"/>
</dbReference>
<comment type="caution">
    <text evidence="10">Lacks conserved residue(s) required for the propagation of feature annotation.</text>
</comment>
<evidence type="ECO:0000256" key="9">
    <source>
        <dbReference type="ARBA" id="ARBA00023224"/>
    </source>
</evidence>
<evidence type="ECO:0000313" key="12">
    <source>
        <dbReference type="RefSeq" id="XP_001358429.3"/>
    </source>
</evidence>
<dbReference type="InParanoid" id="A0A6I8UNU8"/>
<feature type="transmembrane region" description="Helical" evidence="10">
    <location>
        <begin position="256"/>
        <end position="277"/>
    </location>
</feature>
<evidence type="ECO:0000256" key="2">
    <source>
        <dbReference type="ARBA" id="ARBA00022475"/>
    </source>
</evidence>
<feature type="transmembrane region" description="Helical" evidence="10">
    <location>
        <begin position="67"/>
        <end position="88"/>
    </location>
</feature>
<reference evidence="12" key="2">
    <citation type="submission" date="2025-08" db="UniProtKB">
        <authorList>
            <consortium name="RefSeq"/>
        </authorList>
    </citation>
    <scope>IDENTIFICATION</scope>
    <source>
        <strain evidence="12">MV-25-SWS-2005</strain>
        <tissue evidence="12">Whole body</tissue>
    </source>
</reference>
<keyword evidence="4 10" id="KW-0812">Transmembrane</keyword>
<dbReference type="FunCoup" id="A0A6I8UNU8">
    <property type="interactions" value="9"/>
</dbReference>
<feature type="transmembrane region" description="Helical" evidence="10">
    <location>
        <begin position="37"/>
        <end position="55"/>
    </location>
</feature>
<comment type="similarity">
    <text evidence="10">Belongs to the insect chemoreceptor superfamily. Heteromeric odorant receptor channel (TC 1.A.69) family.</text>
</comment>
<evidence type="ECO:0000256" key="7">
    <source>
        <dbReference type="ARBA" id="ARBA00023136"/>
    </source>
</evidence>
<evidence type="ECO:0000256" key="4">
    <source>
        <dbReference type="ARBA" id="ARBA00022692"/>
    </source>
</evidence>
<evidence type="ECO:0000256" key="8">
    <source>
        <dbReference type="ARBA" id="ARBA00023170"/>
    </source>
</evidence>
<keyword evidence="8 10" id="KW-0675">Receptor</keyword>
<dbReference type="GO" id="GO:0005549">
    <property type="term" value="F:odorant binding"/>
    <property type="evidence" value="ECO:0007669"/>
    <property type="project" value="InterPro"/>
</dbReference>
<dbReference type="GO" id="GO:0004984">
    <property type="term" value="F:olfactory receptor activity"/>
    <property type="evidence" value="ECO:0007669"/>
    <property type="project" value="InterPro"/>
</dbReference>
<dbReference type="InterPro" id="IPR004117">
    <property type="entry name" value="7tm6_olfct_rcpt"/>
</dbReference>
<dbReference type="AlphaFoldDB" id="A0A6I8UNU8"/>
<keyword evidence="7 10" id="KW-0472">Membrane</keyword>
<dbReference type="Proteomes" id="UP000001819">
    <property type="component" value="Chromosome 2"/>
</dbReference>
<dbReference type="PANTHER" id="PTHR21137:SF43">
    <property type="entry name" value="ODORANT RECEPTOR 47A-RELATED"/>
    <property type="match status" value="1"/>
</dbReference>
<dbReference type="RefSeq" id="XP_001358429.3">
    <property type="nucleotide sequence ID" value="XM_001358392.3"/>
</dbReference>
<dbReference type="GO" id="GO:0005886">
    <property type="term" value="C:plasma membrane"/>
    <property type="evidence" value="ECO:0007669"/>
    <property type="project" value="UniProtKB-SubCell"/>
</dbReference>
<accession>A0A6I8UNU8</accession>
<organism evidence="11 12">
    <name type="scientific">Drosophila pseudoobscura pseudoobscura</name>
    <name type="common">Fruit fly</name>
    <dbReference type="NCBI Taxonomy" id="46245"/>
    <lineage>
        <taxon>Eukaryota</taxon>
        <taxon>Metazoa</taxon>
        <taxon>Ecdysozoa</taxon>
        <taxon>Arthropoda</taxon>
        <taxon>Hexapoda</taxon>
        <taxon>Insecta</taxon>
        <taxon>Pterygota</taxon>
        <taxon>Neoptera</taxon>
        <taxon>Endopterygota</taxon>
        <taxon>Diptera</taxon>
        <taxon>Brachycera</taxon>
        <taxon>Muscomorpha</taxon>
        <taxon>Ephydroidea</taxon>
        <taxon>Drosophilidae</taxon>
        <taxon>Drosophila</taxon>
        <taxon>Sophophora</taxon>
    </lineage>
</organism>
<keyword evidence="3 10" id="KW-0716">Sensory transduction</keyword>
<protein>
    <recommendedName>
        <fullName evidence="10">Odorant receptor</fullName>
    </recommendedName>
</protein>
<evidence type="ECO:0000313" key="11">
    <source>
        <dbReference type="Proteomes" id="UP000001819"/>
    </source>
</evidence>
<sequence>MLTEKFLRLQSFYFRLLGLELLDQQEVQSVKDKRRSICCILAVATFLPLSIAFGLNNIHNMDKLTDTLCSVLVDLLALCKIGIFLGLYKDFRRLIQRFHDMLERESHSEVAAKIVARQNDRDQFISSLYTICFLVAGGSACLMSPLHMIVRFWRTAEMEPDYPFPSVYPWDNRRFHNYLFSYLWNVFAALGVALATICVDTLFSSLTHNLCGLFEICRHKMLTFKRRRPVETQQNLRHIFQLYGECLELGSSLNGFFRLIIFAQFIAASLHLCVLCYQLSSNLMQPGMLFYAAFMAAILGQVAIYCHGGACVQAESQLFAQAIYESDWLPLLLDGRLDVGRSLQIGMVRAQRGCRLDGYFFEANRKTFDLIVRTAMSYVALLRSTS</sequence>
<keyword evidence="9 10" id="KW-0807">Transducer</keyword>
<feature type="transmembrane region" description="Helical" evidence="10">
    <location>
        <begin position="182"/>
        <end position="203"/>
    </location>
</feature>
<name>A0A6I8UNU8_DROPS</name>
<keyword evidence="2" id="KW-1003">Cell membrane</keyword>
<dbReference type="KEGG" id="dpo:4801313"/>
<evidence type="ECO:0000256" key="6">
    <source>
        <dbReference type="ARBA" id="ARBA00022989"/>
    </source>
</evidence>
<dbReference type="Pfam" id="PF02949">
    <property type="entry name" value="7tm_6"/>
    <property type="match status" value="1"/>
</dbReference>
<reference evidence="11" key="1">
    <citation type="submission" date="2024-06" db="UniProtKB">
        <authorList>
            <consortium name="RefSeq"/>
        </authorList>
    </citation>
    <scope>NUCLEOTIDE SEQUENCE [LARGE SCALE GENOMIC DNA]</scope>
    <source>
        <strain evidence="11">MV2-25</strain>
    </source>
</reference>
<evidence type="ECO:0000256" key="10">
    <source>
        <dbReference type="RuleBase" id="RU351113"/>
    </source>
</evidence>
<feature type="transmembrane region" description="Helical" evidence="10">
    <location>
        <begin position="289"/>
        <end position="310"/>
    </location>
</feature>
<proteinExistence type="inferred from homology"/>
<evidence type="ECO:0000256" key="5">
    <source>
        <dbReference type="ARBA" id="ARBA00022725"/>
    </source>
</evidence>
<evidence type="ECO:0000256" key="3">
    <source>
        <dbReference type="ARBA" id="ARBA00022606"/>
    </source>
</evidence>
<evidence type="ECO:0000256" key="1">
    <source>
        <dbReference type="ARBA" id="ARBA00004651"/>
    </source>
</evidence>
<keyword evidence="6 10" id="KW-1133">Transmembrane helix</keyword>
<keyword evidence="11" id="KW-1185">Reference proteome</keyword>
<comment type="subcellular location">
    <subcellularLocation>
        <location evidence="1 10">Cell membrane</location>
        <topology evidence="1 10">Multi-pass membrane protein</topology>
    </subcellularLocation>
</comment>